<keyword evidence="6" id="KW-0548">Nucleotidyltransferase</keyword>
<comment type="caution">
    <text evidence="12">The sequence shown here is derived from an EMBL/GenBank/DDBJ whole genome shotgun (WGS) entry which is preliminary data.</text>
</comment>
<comment type="catalytic activity">
    <reaction evidence="10">
        <text>FMN + ATP + H(+) = FAD + diphosphate</text>
        <dbReference type="Rhea" id="RHEA:17237"/>
        <dbReference type="ChEBI" id="CHEBI:15378"/>
        <dbReference type="ChEBI" id="CHEBI:30616"/>
        <dbReference type="ChEBI" id="CHEBI:33019"/>
        <dbReference type="ChEBI" id="CHEBI:57692"/>
        <dbReference type="ChEBI" id="CHEBI:58210"/>
        <dbReference type="EC" id="2.7.7.2"/>
    </reaction>
</comment>
<dbReference type="GO" id="GO:0006747">
    <property type="term" value="P:FAD biosynthetic process"/>
    <property type="evidence" value="ECO:0007669"/>
    <property type="project" value="UniProtKB-UniPathway"/>
</dbReference>
<feature type="domain" description="FAD synthetase" evidence="11">
    <location>
        <begin position="29"/>
        <end position="54"/>
    </location>
</feature>
<evidence type="ECO:0000256" key="10">
    <source>
        <dbReference type="ARBA" id="ARBA00049494"/>
    </source>
</evidence>
<keyword evidence="8" id="KW-0274">FAD</keyword>
<keyword evidence="5" id="KW-0808">Transferase</keyword>
<evidence type="ECO:0000256" key="3">
    <source>
        <dbReference type="ARBA" id="ARBA00022630"/>
    </source>
</evidence>
<proteinExistence type="predicted"/>
<keyword evidence="9" id="KW-0067">ATP-binding</keyword>
<dbReference type="EC" id="2.7.7.2" evidence="2"/>
<sequence length="58" mass="6643">MTDALSPRIDRPSERPVVPTWRGVEEVPAEFRRCVVVLGVFDGLHRGHRRLVDHEPAQ</sequence>
<reference evidence="12 13" key="1">
    <citation type="submission" date="2019-02" db="EMBL/GenBank/DDBJ databases">
        <title>Sequencing the genomes of 1000 actinobacteria strains.</title>
        <authorList>
            <person name="Klenk H.-P."/>
        </authorList>
    </citation>
    <scope>NUCLEOTIDE SEQUENCE [LARGE SCALE GENOMIC DNA]</scope>
    <source>
        <strain evidence="12 13">DSM 45779</strain>
    </source>
</reference>
<dbReference type="OrthoDB" id="9802794at2"/>
<evidence type="ECO:0000313" key="12">
    <source>
        <dbReference type="EMBL" id="RZT83245.1"/>
    </source>
</evidence>
<evidence type="ECO:0000256" key="6">
    <source>
        <dbReference type="ARBA" id="ARBA00022695"/>
    </source>
</evidence>
<evidence type="ECO:0000256" key="7">
    <source>
        <dbReference type="ARBA" id="ARBA00022741"/>
    </source>
</evidence>
<dbReference type="InterPro" id="IPR014729">
    <property type="entry name" value="Rossmann-like_a/b/a_fold"/>
</dbReference>
<dbReference type="GO" id="GO:0003919">
    <property type="term" value="F:FMN adenylyltransferase activity"/>
    <property type="evidence" value="ECO:0007669"/>
    <property type="project" value="UniProtKB-EC"/>
</dbReference>
<dbReference type="InterPro" id="IPR015864">
    <property type="entry name" value="FAD_synthase"/>
</dbReference>
<accession>A0A4Q7UNV5</accession>
<organism evidence="12 13">
    <name type="scientific">Pseudonocardia sediminis</name>
    <dbReference type="NCBI Taxonomy" id="1397368"/>
    <lineage>
        <taxon>Bacteria</taxon>
        <taxon>Bacillati</taxon>
        <taxon>Actinomycetota</taxon>
        <taxon>Actinomycetes</taxon>
        <taxon>Pseudonocardiales</taxon>
        <taxon>Pseudonocardiaceae</taxon>
        <taxon>Pseudonocardia</taxon>
    </lineage>
</organism>
<evidence type="ECO:0000313" key="13">
    <source>
        <dbReference type="Proteomes" id="UP000291591"/>
    </source>
</evidence>
<dbReference type="AlphaFoldDB" id="A0A4Q7UNV5"/>
<dbReference type="UniPathway" id="UPA00277">
    <property type="reaction ID" value="UER00407"/>
</dbReference>
<evidence type="ECO:0000256" key="9">
    <source>
        <dbReference type="ARBA" id="ARBA00022840"/>
    </source>
</evidence>
<dbReference type="Pfam" id="PF06574">
    <property type="entry name" value="FAD_syn"/>
    <property type="match status" value="1"/>
</dbReference>
<evidence type="ECO:0000256" key="1">
    <source>
        <dbReference type="ARBA" id="ARBA00004726"/>
    </source>
</evidence>
<keyword evidence="7" id="KW-0547">Nucleotide-binding</keyword>
<evidence type="ECO:0000256" key="5">
    <source>
        <dbReference type="ARBA" id="ARBA00022679"/>
    </source>
</evidence>
<evidence type="ECO:0000256" key="4">
    <source>
        <dbReference type="ARBA" id="ARBA00022643"/>
    </source>
</evidence>
<gene>
    <name evidence="12" type="ORF">EV383_0044</name>
</gene>
<name>A0A4Q7UNV5_PSEST</name>
<dbReference type="Gene3D" id="3.40.50.620">
    <property type="entry name" value="HUPs"/>
    <property type="match status" value="1"/>
</dbReference>
<evidence type="ECO:0000256" key="8">
    <source>
        <dbReference type="ARBA" id="ARBA00022827"/>
    </source>
</evidence>
<evidence type="ECO:0000259" key="11">
    <source>
        <dbReference type="Pfam" id="PF06574"/>
    </source>
</evidence>
<dbReference type="EMBL" id="SHKL01000001">
    <property type="protein sequence ID" value="RZT83245.1"/>
    <property type="molecule type" value="Genomic_DNA"/>
</dbReference>
<evidence type="ECO:0000256" key="2">
    <source>
        <dbReference type="ARBA" id="ARBA00012393"/>
    </source>
</evidence>
<comment type="pathway">
    <text evidence="1">Cofactor biosynthesis; FAD biosynthesis; FAD from FMN: step 1/1.</text>
</comment>
<dbReference type="SUPFAM" id="SSF52374">
    <property type="entry name" value="Nucleotidylyl transferase"/>
    <property type="match status" value="1"/>
</dbReference>
<dbReference type="Proteomes" id="UP000291591">
    <property type="component" value="Unassembled WGS sequence"/>
</dbReference>
<protein>
    <recommendedName>
        <fullName evidence="2">FAD synthase</fullName>
        <ecNumber evidence="2">2.7.7.2</ecNumber>
    </recommendedName>
</protein>
<dbReference type="GO" id="GO:0005524">
    <property type="term" value="F:ATP binding"/>
    <property type="evidence" value="ECO:0007669"/>
    <property type="project" value="UniProtKB-KW"/>
</dbReference>
<dbReference type="GO" id="GO:0009231">
    <property type="term" value="P:riboflavin biosynthetic process"/>
    <property type="evidence" value="ECO:0007669"/>
    <property type="project" value="InterPro"/>
</dbReference>
<keyword evidence="13" id="KW-1185">Reference proteome</keyword>
<keyword evidence="4" id="KW-0288">FMN</keyword>
<keyword evidence="3" id="KW-0285">Flavoprotein</keyword>